<gene>
    <name evidence="1" type="ORF">PAXINDRAFT_20081</name>
</gene>
<keyword evidence="2" id="KW-1185">Reference proteome</keyword>
<evidence type="ECO:0000313" key="2">
    <source>
        <dbReference type="Proteomes" id="UP000053647"/>
    </source>
</evidence>
<dbReference type="Proteomes" id="UP000053647">
    <property type="component" value="Unassembled WGS sequence"/>
</dbReference>
<reference evidence="2" key="2">
    <citation type="submission" date="2015-01" db="EMBL/GenBank/DDBJ databases">
        <title>Evolutionary Origins and Diversification of the Mycorrhizal Mutualists.</title>
        <authorList>
            <consortium name="DOE Joint Genome Institute"/>
            <consortium name="Mycorrhizal Genomics Consortium"/>
            <person name="Kohler A."/>
            <person name="Kuo A."/>
            <person name="Nagy L.G."/>
            <person name="Floudas D."/>
            <person name="Copeland A."/>
            <person name="Barry K.W."/>
            <person name="Cichocki N."/>
            <person name="Veneault-Fourrey C."/>
            <person name="LaButti K."/>
            <person name="Lindquist E.A."/>
            <person name="Lipzen A."/>
            <person name="Lundell T."/>
            <person name="Morin E."/>
            <person name="Murat C."/>
            <person name="Riley R."/>
            <person name="Ohm R."/>
            <person name="Sun H."/>
            <person name="Tunlid A."/>
            <person name="Henrissat B."/>
            <person name="Grigoriev I.V."/>
            <person name="Hibbett D.S."/>
            <person name="Martin F."/>
        </authorList>
    </citation>
    <scope>NUCLEOTIDE SEQUENCE [LARGE SCALE GENOMIC DNA]</scope>
    <source>
        <strain evidence="2">ATCC 200175</strain>
    </source>
</reference>
<dbReference type="HOGENOM" id="CLU_1448153_0_0_1"/>
<accession>A0A0C9SMT2</accession>
<protein>
    <submittedName>
        <fullName evidence="1">Uncharacterized protein</fullName>
    </submittedName>
</protein>
<dbReference type="OrthoDB" id="3268838at2759"/>
<dbReference type="AlphaFoldDB" id="A0A0C9SMT2"/>
<evidence type="ECO:0000313" key="1">
    <source>
        <dbReference type="EMBL" id="KIJ06719.1"/>
    </source>
</evidence>
<organism evidence="1 2">
    <name type="scientific">Paxillus involutus ATCC 200175</name>
    <dbReference type="NCBI Taxonomy" id="664439"/>
    <lineage>
        <taxon>Eukaryota</taxon>
        <taxon>Fungi</taxon>
        <taxon>Dikarya</taxon>
        <taxon>Basidiomycota</taxon>
        <taxon>Agaricomycotina</taxon>
        <taxon>Agaricomycetes</taxon>
        <taxon>Agaricomycetidae</taxon>
        <taxon>Boletales</taxon>
        <taxon>Paxilineae</taxon>
        <taxon>Paxillaceae</taxon>
        <taxon>Paxillus</taxon>
    </lineage>
</organism>
<name>A0A0C9SMT2_PAXIN</name>
<dbReference type="EMBL" id="KN820190">
    <property type="protein sequence ID" value="KIJ06719.1"/>
    <property type="molecule type" value="Genomic_DNA"/>
</dbReference>
<proteinExistence type="predicted"/>
<reference evidence="1 2" key="1">
    <citation type="submission" date="2014-06" db="EMBL/GenBank/DDBJ databases">
        <authorList>
            <consortium name="DOE Joint Genome Institute"/>
            <person name="Kuo A."/>
            <person name="Kohler A."/>
            <person name="Nagy L.G."/>
            <person name="Floudas D."/>
            <person name="Copeland A."/>
            <person name="Barry K.W."/>
            <person name="Cichocki N."/>
            <person name="Veneault-Fourrey C."/>
            <person name="LaButti K."/>
            <person name="Lindquist E.A."/>
            <person name="Lipzen A."/>
            <person name="Lundell T."/>
            <person name="Morin E."/>
            <person name="Murat C."/>
            <person name="Sun H."/>
            <person name="Tunlid A."/>
            <person name="Henrissat B."/>
            <person name="Grigoriev I.V."/>
            <person name="Hibbett D.S."/>
            <person name="Martin F."/>
            <person name="Nordberg H.P."/>
            <person name="Cantor M.N."/>
            <person name="Hua S.X."/>
        </authorList>
    </citation>
    <scope>NUCLEOTIDE SEQUENCE [LARGE SCALE GENOMIC DNA]</scope>
    <source>
        <strain evidence="1 2">ATCC 200175</strain>
    </source>
</reference>
<sequence length="187" mass="20611">MHSPATVLGIYKRSEHERHALLFETIIKRSTTDVAIGPLEYCGHGLTMRTTSGIIIPVLCHADPAIPPALLEREYRGRKRRECELEGKRKDQMAPKVKKARVHEVEKLLAQRKDPRKYILPEQSDTVQADVGGSVGGLGPKKSRLSADKYINRQLSLPGEGRALRHKHEAAGVITVAATPIVSSALT</sequence>